<evidence type="ECO:0000256" key="3">
    <source>
        <dbReference type="ARBA" id="ARBA00023015"/>
    </source>
</evidence>
<keyword evidence="4" id="KW-0238">DNA-binding</keyword>
<dbReference type="EMBL" id="JABEYC010000202">
    <property type="protein sequence ID" value="KAF4980842.1"/>
    <property type="molecule type" value="Genomic_DNA"/>
</dbReference>
<reference evidence="8" key="2">
    <citation type="submission" date="2020-05" db="EMBL/GenBank/DDBJ databases">
        <authorList>
            <person name="Kim H.-S."/>
            <person name="Proctor R.H."/>
            <person name="Brown D.W."/>
        </authorList>
    </citation>
    <scope>NUCLEOTIDE SEQUENCE</scope>
    <source>
        <strain evidence="8">NRRL 22465</strain>
    </source>
</reference>
<evidence type="ECO:0000256" key="4">
    <source>
        <dbReference type="ARBA" id="ARBA00023125"/>
    </source>
</evidence>
<protein>
    <submittedName>
        <fullName evidence="8">Uncharacterized protein</fullName>
    </submittedName>
</protein>
<evidence type="ECO:0000256" key="1">
    <source>
        <dbReference type="ARBA" id="ARBA00022723"/>
    </source>
</evidence>
<evidence type="ECO:0000256" key="5">
    <source>
        <dbReference type="ARBA" id="ARBA00023163"/>
    </source>
</evidence>
<evidence type="ECO:0000313" key="8">
    <source>
        <dbReference type="EMBL" id="KAF4980842.1"/>
    </source>
</evidence>
<dbReference type="OrthoDB" id="3145928at2759"/>
<dbReference type="PANTHER" id="PTHR36206">
    <property type="entry name" value="ASPERCRYPTIN BIOSYNTHESIS CLUSTER-SPECIFIC TRANSCRIPTION REGULATOR ATNN-RELATED"/>
    <property type="match status" value="1"/>
</dbReference>
<proteinExistence type="predicted"/>
<gene>
    <name evidence="8" type="ORF">FZEAL_3240</name>
</gene>
<evidence type="ECO:0000256" key="2">
    <source>
        <dbReference type="ARBA" id="ARBA00022833"/>
    </source>
</evidence>
<dbReference type="GO" id="GO:0046872">
    <property type="term" value="F:metal ion binding"/>
    <property type="evidence" value="ECO:0007669"/>
    <property type="project" value="UniProtKB-KW"/>
</dbReference>
<dbReference type="InterPro" id="IPR021858">
    <property type="entry name" value="Fun_TF"/>
</dbReference>
<keyword evidence="5" id="KW-0804">Transcription</keyword>
<dbReference type="PANTHER" id="PTHR36206:SF12">
    <property type="entry name" value="ASPERCRYPTIN BIOSYNTHESIS CLUSTER-SPECIFIC TRANSCRIPTION REGULATOR ATNN-RELATED"/>
    <property type="match status" value="1"/>
</dbReference>
<dbReference type="InterPro" id="IPR052360">
    <property type="entry name" value="Transcr_Regulatory_Proteins"/>
</dbReference>
<sequence>MALQAPSSQIWGATSLDPTDVWNFEYFRVVCAKELSLFLGTDLWEKLIIQAASTERCILDGAVAAGALSKNMYLAPGYPNGYSLDKYNMALRVLGERLGSTPRGPEVTVLGSMIFVSVELLQGSTGGAELHLRGALAILNSPGKGPSSQGPDEKRHPLCTSLPF</sequence>
<feature type="region of interest" description="Disordered" evidence="7">
    <location>
        <begin position="141"/>
        <end position="164"/>
    </location>
</feature>
<keyword evidence="6" id="KW-0539">Nucleus</keyword>
<keyword evidence="3" id="KW-0805">Transcription regulation</keyword>
<organism evidence="8 9">
    <name type="scientific">Fusarium zealandicum</name>
    <dbReference type="NCBI Taxonomy" id="1053134"/>
    <lineage>
        <taxon>Eukaryota</taxon>
        <taxon>Fungi</taxon>
        <taxon>Dikarya</taxon>
        <taxon>Ascomycota</taxon>
        <taxon>Pezizomycotina</taxon>
        <taxon>Sordariomycetes</taxon>
        <taxon>Hypocreomycetidae</taxon>
        <taxon>Hypocreales</taxon>
        <taxon>Nectriaceae</taxon>
        <taxon>Fusarium</taxon>
        <taxon>Fusarium staphyleae species complex</taxon>
    </lineage>
</organism>
<accession>A0A8H4UPJ9</accession>
<keyword evidence="9" id="KW-1185">Reference proteome</keyword>
<dbReference type="GO" id="GO:0003677">
    <property type="term" value="F:DNA binding"/>
    <property type="evidence" value="ECO:0007669"/>
    <property type="project" value="UniProtKB-KW"/>
</dbReference>
<keyword evidence="1" id="KW-0479">Metal-binding</keyword>
<dbReference type="AlphaFoldDB" id="A0A8H4UPJ9"/>
<name>A0A8H4UPJ9_9HYPO</name>
<evidence type="ECO:0000256" key="6">
    <source>
        <dbReference type="ARBA" id="ARBA00023242"/>
    </source>
</evidence>
<comment type="caution">
    <text evidence="8">The sequence shown here is derived from an EMBL/GenBank/DDBJ whole genome shotgun (WGS) entry which is preliminary data.</text>
</comment>
<dbReference type="Proteomes" id="UP000635477">
    <property type="component" value="Unassembled WGS sequence"/>
</dbReference>
<reference evidence="8" key="1">
    <citation type="journal article" date="2020" name="BMC Genomics">
        <title>Correction to: Identification and distribution of gene clusters required for synthesis of sphingolipid metabolism inhibitors in diverse species of the filamentous fungus Fusarium.</title>
        <authorList>
            <person name="Kim H.S."/>
            <person name="Lohmar J.M."/>
            <person name="Busman M."/>
            <person name="Brown D.W."/>
            <person name="Naumann T.A."/>
            <person name="Divon H.H."/>
            <person name="Lysoe E."/>
            <person name="Uhlig S."/>
            <person name="Proctor R.H."/>
        </authorList>
    </citation>
    <scope>NUCLEOTIDE SEQUENCE</scope>
    <source>
        <strain evidence="8">NRRL 22465</strain>
    </source>
</reference>
<keyword evidence="2" id="KW-0862">Zinc</keyword>
<dbReference type="Pfam" id="PF11951">
    <property type="entry name" value="Fungal_trans_2"/>
    <property type="match status" value="1"/>
</dbReference>
<evidence type="ECO:0000313" key="9">
    <source>
        <dbReference type="Proteomes" id="UP000635477"/>
    </source>
</evidence>
<evidence type="ECO:0000256" key="7">
    <source>
        <dbReference type="SAM" id="MobiDB-lite"/>
    </source>
</evidence>